<proteinExistence type="inferred from homology"/>
<dbReference type="SUPFAM" id="SSF116734">
    <property type="entry name" value="DNA methylase specificity domain"/>
    <property type="match status" value="2"/>
</dbReference>
<evidence type="ECO:0000256" key="3">
    <source>
        <dbReference type="ARBA" id="ARBA00023125"/>
    </source>
</evidence>
<name>A0A367EGS8_9ACTN</name>
<keyword evidence="3" id="KW-0238">DNA-binding</keyword>
<dbReference type="InterPro" id="IPR044946">
    <property type="entry name" value="Restrct_endonuc_typeI_TRD_sf"/>
</dbReference>
<dbReference type="InterPro" id="IPR000055">
    <property type="entry name" value="Restrct_endonuc_typeI_TRD"/>
</dbReference>
<dbReference type="PANTHER" id="PTHR30408">
    <property type="entry name" value="TYPE-1 RESTRICTION ENZYME ECOKI SPECIFICITY PROTEIN"/>
    <property type="match status" value="1"/>
</dbReference>
<evidence type="ECO:0000259" key="4">
    <source>
        <dbReference type="Pfam" id="PF01420"/>
    </source>
</evidence>
<dbReference type="GO" id="GO:0004519">
    <property type="term" value="F:endonuclease activity"/>
    <property type="evidence" value="ECO:0007669"/>
    <property type="project" value="UniProtKB-KW"/>
</dbReference>
<feature type="domain" description="Type I restriction modification DNA specificity" evidence="4">
    <location>
        <begin position="131"/>
        <end position="167"/>
    </location>
</feature>
<reference evidence="5 6" key="1">
    <citation type="submission" date="2018-06" db="EMBL/GenBank/DDBJ databases">
        <title>Sphaerisporangium craniellae sp. nov., isolated from a marine sponge in the South China Sea.</title>
        <authorList>
            <person name="Li L."/>
        </authorList>
    </citation>
    <scope>NUCLEOTIDE SEQUENCE [LARGE SCALE GENOMIC DNA]</scope>
    <source>
        <strain evidence="5 6">CCTCC AA 208026</strain>
    </source>
</reference>
<dbReference type="AlphaFoldDB" id="A0A367EGS8"/>
<accession>A0A367EGS8</accession>
<evidence type="ECO:0000256" key="2">
    <source>
        <dbReference type="ARBA" id="ARBA00022747"/>
    </source>
</evidence>
<keyword evidence="5" id="KW-0540">Nuclease</keyword>
<dbReference type="CDD" id="cd17253">
    <property type="entry name" value="RMtype1_S_Eco933I-TRD2-CR2_like"/>
    <property type="match status" value="1"/>
</dbReference>
<keyword evidence="2" id="KW-0680">Restriction system</keyword>
<comment type="caution">
    <text evidence="5">The sequence shown here is derived from an EMBL/GenBank/DDBJ whole genome shotgun (WGS) entry which is preliminary data.</text>
</comment>
<keyword evidence="5" id="KW-0378">Hydrolase</keyword>
<dbReference type="OrthoDB" id="3197085at2"/>
<gene>
    <name evidence="5" type="ORF">DQ384_39805</name>
</gene>
<dbReference type="GO" id="GO:0003677">
    <property type="term" value="F:DNA binding"/>
    <property type="evidence" value="ECO:0007669"/>
    <property type="project" value="UniProtKB-KW"/>
</dbReference>
<dbReference type="PANTHER" id="PTHR30408:SF12">
    <property type="entry name" value="TYPE I RESTRICTION ENZYME MJAVIII SPECIFICITY SUBUNIT"/>
    <property type="match status" value="1"/>
</dbReference>
<evidence type="ECO:0000256" key="1">
    <source>
        <dbReference type="ARBA" id="ARBA00010923"/>
    </source>
</evidence>
<keyword evidence="5" id="KW-0255">Endonuclease</keyword>
<dbReference type="Pfam" id="PF01420">
    <property type="entry name" value="Methylase_S"/>
    <property type="match status" value="1"/>
</dbReference>
<evidence type="ECO:0000313" key="5">
    <source>
        <dbReference type="EMBL" id="RCG17274.1"/>
    </source>
</evidence>
<sequence>MSDGYPLRPLGEVMRLDIQRTPMKPATTYCLAGVLNAGQGLVAKGELDGGDTEYAAMNVLHVDQVVMRKLTAWEGPITVVSAEFDGFVVSNEFPTFTLGPELMPDWMRHVCRSPRLWAEMKNRVSGTVQRRKRLNPEQLLQIQLPIPPREVQARIVEMLDAIDDQITALDAEADVLDELWWALGREMAAAVADEGTVPLASFCDISGGLTKNKKDFEQPDLVEVPYLRVANVHRHHLNLSEVATIQTTRAKAEKLRLQPGDVLMNEGGDKDKLGRGHVWEGQIPDCIHQNHVFRVRVTDQRFDPYFVSAWGNTFGRNWFETFGTQTTGIASINRATLSRFPVPDLPLSVQQDWARRLGVVVKTMDSLRVQAASLRKVRGGLLSGLLDRTVNIESAELEV</sequence>
<keyword evidence="6" id="KW-1185">Reference proteome</keyword>
<dbReference type="Proteomes" id="UP000253094">
    <property type="component" value="Unassembled WGS sequence"/>
</dbReference>
<dbReference type="GO" id="GO:0009307">
    <property type="term" value="P:DNA restriction-modification system"/>
    <property type="evidence" value="ECO:0007669"/>
    <property type="project" value="UniProtKB-KW"/>
</dbReference>
<comment type="similarity">
    <text evidence="1">Belongs to the type-I restriction system S methylase family.</text>
</comment>
<dbReference type="EMBL" id="QOIL01000043">
    <property type="protein sequence ID" value="RCG17274.1"/>
    <property type="molecule type" value="Genomic_DNA"/>
</dbReference>
<dbReference type="Gene3D" id="3.90.220.20">
    <property type="entry name" value="DNA methylase specificity domains"/>
    <property type="match status" value="2"/>
</dbReference>
<dbReference type="InterPro" id="IPR052021">
    <property type="entry name" value="Type-I_RS_S_subunit"/>
</dbReference>
<organism evidence="5 6">
    <name type="scientific">Sphaerisporangium album</name>
    <dbReference type="NCBI Taxonomy" id="509200"/>
    <lineage>
        <taxon>Bacteria</taxon>
        <taxon>Bacillati</taxon>
        <taxon>Actinomycetota</taxon>
        <taxon>Actinomycetes</taxon>
        <taxon>Streptosporangiales</taxon>
        <taxon>Streptosporangiaceae</taxon>
        <taxon>Sphaerisporangium</taxon>
    </lineage>
</organism>
<evidence type="ECO:0000313" key="6">
    <source>
        <dbReference type="Proteomes" id="UP000253094"/>
    </source>
</evidence>
<protein>
    <submittedName>
        <fullName evidence="5">Restriction endonuclease subunit S</fullName>
    </submittedName>
</protein>